<dbReference type="Proteomes" id="UP000295131">
    <property type="component" value="Unassembled WGS sequence"/>
</dbReference>
<evidence type="ECO:0000313" key="14">
    <source>
        <dbReference type="Proteomes" id="UP000295131"/>
    </source>
</evidence>
<dbReference type="AlphaFoldDB" id="A0A4R5PMC8"/>
<comment type="caution">
    <text evidence="13">The sequence shown here is derived from an EMBL/GenBank/DDBJ whole genome shotgun (WGS) entry which is preliminary data.</text>
</comment>
<organism evidence="13 14">
    <name type="scientific">Pseudohoeflea suaedae</name>
    <dbReference type="NCBI Taxonomy" id="877384"/>
    <lineage>
        <taxon>Bacteria</taxon>
        <taxon>Pseudomonadati</taxon>
        <taxon>Pseudomonadota</taxon>
        <taxon>Alphaproteobacteria</taxon>
        <taxon>Hyphomicrobiales</taxon>
        <taxon>Rhizobiaceae</taxon>
        <taxon>Pseudohoeflea</taxon>
    </lineage>
</organism>
<dbReference type="InterPro" id="IPR005467">
    <property type="entry name" value="His_kinase_dom"/>
</dbReference>
<dbReference type="GO" id="GO:0004673">
    <property type="term" value="F:protein histidine kinase activity"/>
    <property type="evidence" value="ECO:0007669"/>
    <property type="project" value="UniProtKB-EC"/>
</dbReference>
<feature type="compositionally biased region" description="Gly residues" evidence="9">
    <location>
        <begin position="16"/>
        <end position="28"/>
    </location>
</feature>
<evidence type="ECO:0000256" key="7">
    <source>
        <dbReference type="ARBA" id="ARBA00022777"/>
    </source>
</evidence>
<dbReference type="InterPro" id="IPR003660">
    <property type="entry name" value="HAMP_dom"/>
</dbReference>
<evidence type="ECO:0000256" key="8">
    <source>
        <dbReference type="ARBA" id="ARBA00022840"/>
    </source>
</evidence>
<dbReference type="GO" id="GO:0016020">
    <property type="term" value="C:membrane"/>
    <property type="evidence" value="ECO:0007669"/>
    <property type="project" value="UniProtKB-SubCell"/>
</dbReference>
<dbReference type="PANTHER" id="PTHR44936">
    <property type="entry name" value="SENSOR PROTEIN CREC"/>
    <property type="match status" value="1"/>
</dbReference>
<evidence type="ECO:0000256" key="5">
    <source>
        <dbReference type="ARBA" id="ARBA00022679"/>
    </source>
</evidence>
<dbReference type="PROSITE" id="PS50109">
    <property type="entry name" value="HIS_KIN"/>
    <property type="match status" value="1"/>
</dbReference>
<reference evidence="13 14" key="1">
    <citation type="journal article" date="2013" name="Int. J. Syst. Evol. Microbiol.">
        <title>Hoeflea suaedae sp. nov., an endophytic bacterium isolated from the root of the halophyte Suaeda maritima.</title>
        <authorList>
            <person name="Chung E.J."/>
            <person name="Park J.A."/>
            <person name="Pramanik P."/>
            <person name="Bibi F."/>
            <person name="Jeon C.O."/>
            <person name="Chung Y.R."/>
        </authorList>
    </citation>
    <scope>NUCLEOTIDE SEQUENCE [LARGE SCALE GENOMIC DNA]</scope>
    <source>
        <strain evidence="13 14">YC6898</strain>
    </source>
</reference>
<sequence length="518" mass="56357">MRSSQSDEPADDGRTGGEPVGGAPGGDAGEPHRLAGLSASVRAAPIRGLSTRLLGLTILFVMIAEVLLFFPSVANTRMRWLQDRLNTAAAASVVIDGLQDMRLPQPIREDTLMATGTKAIALRKDGMSRMLVSSDMPPEVTHQYDLSDVGPVEAVIDAFDELIFGGDRIIRVYGPVGGNPDMVIDVVLEDAPLRQAMLTYARNIFLLSLFISVITAALVFFAINRIMIRPIRRMTENMQAFSGDPENPARIIAPRPVRDELGVAEQHLAGMQTQLQSTLRQQRHLADLGLAVSKINHDMRNILASAQLVSDRLASLADPMVKMLAPKLLRSIDRAVAYSGEVLAYGHAREAQPKRRFINLHALSSEVREILSEEAGSAIDFRIEMEKTLEVEADSEQLFRVLYNLCRNAVEALRADLQAEASLVRRITIFAARQGSVVEIHVADTGPGMPAKARENLFQPFRGSVRSGGTGLGLAIARELVIAHGGTIALAESASHGTTFRIELADQPLPITNYRTLA</sequence>
<comment type="catalytic activity">
    <reaction evidence="1">
        <text>ATP + protein L-histidine = ADP + protein N-phospho-L-histidine.</text>
        <dbReference type="EC" id="2.7.13.3"/>
    </reaction>
</comment>
<evidence type="ECO:0000256" key="2">
    <source>
        <dbReference type="ARBA" id="ARBA00004370"/>
    </source>
</evidence>
<evidence type="ECO:0000313" key="13">
    <source>
        <dbReference type="EMBL" id="TDH38103.1"/>
    </source>
</evidence>
<dbReference type="Gene3D" id="3.30.565.10">
    <property type="entry name" value="Histidine kinase-like ATPase, C-terminal domain"/>
    <property type="match status" value="1"/>
</dbReference>
<evidence type="ECO:0000256" key="9">
    <source>
        <dbReference type="SAM" id="MobiDB-lite"/>
    </source>
</evidence>
<keyword evidence="14" id="KW-1185">Reference proteome</keyword>
<dbReference type="PRINTS" id="PR00344">
    <property type="entry name" value="BCTRLSENSOR"/>
</dbReference>
<keyword evidence="5" id="KW-0808">Transferase</keyword>
<evidence type="ECO:0000259" key="12">
    <source>
        <dbReference type="PROSITE" id="PS50885"/>
    </source>
</evidence>
<dbReference type="InterPro" id="IPR036890">
    <property type="entry name" value="HATPase_C_sf"/>
</dbReference>
<evidence type="ECO:0000256" key="1">
    <source>
        <dbReference type="ARBA" id="ARBA00000085"/>
    </source>
</evidence>
<dbReference type="GO" id="GO:0007165">
    <property type="term" value="P:signal transduction"/>
    <property type="evidence" value="ECO:0007669"/>
    <property type="project" value="InterPro"/>
</dbReference>
<dbReference type="EMBL" id="SMSI01000001">
    <property type="protein sequence ID" value="TDH38103.1"/>
    <property type="molecule type" value="Genomic_DNA"/>
</dbReference>
<dbReference type="Gene3D" id="6.10.340.10">
    <property type="match status" value="1"/>
</dbReference>
<feature type="transmembrane region" description="Helical" evidence="10">
    <location>
        <begin position="53"/>
        <end position="74"/>
    </location>
</feature>
<gene>
    <name evidence="13" type="ORF">E2A64_02955</name>
</gene>
<evidence type="ECO:0000259" key="11">
    <source>
        <dbReference type="PROSITE" id="PS50109"/>
    </source>
</evidence>
<evidence type="ECO:0000256" key="3">
    <source>
        <dbReference type="ARBA" id="ARBA00012438"/>
    </source>
</evidence>
<dbReference type="PANTHER" id="PTHR44936:SF10">
    <property type="entry name" value="SENSOR PROTEIN RSTB"/>
    <property type="match status" value="1"/>
</dbReference>
<dbReference type="SMART" id="SM00387">
    <property type="entry name" value="HATPase_c"/>
    <property type="match status" value="1"/>
</dbReference>
<accession>A0A4R5PMC8</accession>
<protein>
    <recommendedName>
        <fullName evidence="3">histidine kinase</fullName>
        <ecNumber evidence="3">2.7.13.3</ecNumber>
    </recommendedName>
</protein>
<dbReference type="PROSITE" id="PS50885">
    <property type="entry name" value="HAMP"/>
    <property type="match status" value="1"/>
</dbReference>
<dbReference type="EC" id="2.7.13.3" evidence="3"/>
<feature type="domain" description="HAMP" evidence="12">
    <location>
        <begin position="225"/>
        <end position="280"/>
    </location>
</feature>
<keyword evidence="10" id="KW-0812">Transmembrane</keyword>
<keyword evidence="8" id="KW-0067">ATP-binding</keyword>
<comment type="subcellular location">
    <subcellularLocation>
        <location evidence="2">Membrane</location>
    </subcellularLocation>
</comment>
<feature type="transmembrane region" description="Helical" evidence="10">
    <location>
        <begin position="204"/>
        <end position="223"/>
    </location>
</feature>
<keyword evidence="10" id="KW-0472">Membrane</keyword>
<dbReference type="InterPro" id="IPR050980">
    <property type="entry name" value="2C_sensor_his_kinase"/>
</dbReference>
<keyword evidence="10" id="KW-1133">Transmembrane helix</keyword>
<dbReference type="SUPFAM" id="SSF55874">
    <property type="entry name" value="ATPase domain of HSP90 chaperone/DNA topoisomerase II/histidine kinase"/>
    <property type="match status" value="1"/>
</dbReference>
<dbReference type="Pfam" id="PF02518">
    <property type="entry name" value="HATPase_c"/>
    <property type="match status" value="1"/>
</dbReference>
<feature type="region of interest" description="Disordered" evidence="9">
    <location>
        <begin position="1"/>
        <end position="33"/>
    </location>
</feature>
<dbReference type="CDD" id="cd00075">
    <property type="entry name" value="HATPase"/>
    <property type="match status" value="1"/>
</dbReference>
<keyword evidence="4" id="KW-0597">Phosphoprotein</keyword>
<dbReference type="SMART" id="SM00304">
    <property type="entry name" value="HAMP"/>
    <property type="match status" value="1"/>
</dbReference>
<keyword evidence="7 13" id="KW-0418">Kinase</keyword>
<keyword evidence="6" id="KW-0547">Nucleotide-binding</keyword>
<dbReference type="InterPro" id="IPR004358">
    <property type="entry name" value="Sig_transdc_His_kin-like_C"/>
</dbReference>
<feature type="domain" description="Histidine kinase" evidence="11">
    <location>
        <begin position="294"/>
        <end position="508"/>
    </location>
</feature>
<dbReference type="GO" id="GO:0005524">
    <property type="term" value="F:ATP binding"/>
    <property type="evidence" value="ECO:0007669"/>
    <property type="project" value="UniProtKB-KW"/>
</dbReference>
<name>A0A4R5PMC8_9HYPH</name>
<evidence type="ECO:0000256" key="4">
    <source>
        <dbReference type="ARBA" id="ARBA00022553"/>
    </source>
</evidence>
<evidence type="ECO:0000256" key="10">
    <source>
        <dbReference type="SAM" id="Phobius"/>
    </source>
</evidence>
<evidence type="ECO:0000256" key="6">
    <source>
        <dbReference type="ARBA" id="ARBA00022741"/>
    </source>
</evidence>
<dbReference type="InterPro" id="IPR003594">
    <property type="entry name" value="HATPase_dom"/>
</dbReference>
<dbReference type="OrthoDB" id="9784218at2"/>
<proteinExistence type="predicted"/>